<evidence type="ECO:0000313" key="4">
    <source>
        <dbReference type="EMBL" id="EEY69719.1"/>
    </source>
</evidence>
<dbReference type="GeneID" id="9472337"/>
<dbReference type="InterPro" id="IPR027806">
    <property type="entry name" value="HARBI1_dom"/>
</dbReference>
<dbReference type="Pfam" id="PF13359">
    <property type="entry name" value="DDE_Tnp_4"/>
    <property type="match status" value="1"/>
</dbReference>
<name>D0N4B1_PHYIT</name>
<dbReference type="GO" id="GO:0046872">
    <property type="term" value="F:metal ion binding"/>
    <property type="evidence" value="ECO:0007669"/>
    <property type="project" value="UniProtKB-KW"/>
</dbReference>
<dbReference type="AlphaFoldDB" id="D0N4B1"/>
<dbReference type="STRING" id="403677.D0N4B1"/>
<evidence type="ECO:0000259" key="3">
    <source>
        <dbReference type="Pfam" id="PF13359"/>
    </source>
</evidence>
<evidence type="ECO:0000256" key="2">
    <source>
        <dbReference type="ARBA" id="ARBA00022723"/>
    </source>
</evidence>
<keyword evidence="5" id="KW-1185">Reference proteome</keyword>
<proteinExistence type="predicted"/>
<dbReference type="InParanoid" id="D0N4B1"/>
<dbReference type="HOGENOM" id="CLU_018552_2_2_1"/>
<sequence length="306" mass="34913">MPTKSRKRRVLNEAQDELAALNFVLKEKRYLTPRHRVPRTPSRVYFYLTSMPDSKFKLQYKLSRPYFRPLHLLCLLKILGSTDGEGRSADFLSVGGHTAESLLAKRCIRALNSLISARIEKTSSFPHCIGFIDGTLFPLLTRPQDHGEDYFSRKASYAINGLVICDDQSRICYENVGWSGSSYDNRVWRNCKVALNKDRYFGHDQYLLGDSAYQTPNVLVPAFKTSADVQLSVKKIQFTKCLAKVRIPIKATIKLIRTCMILHNMAIADPVPDDWIEPEPRIDFDGEDEDEYLAPVAKQQKTGVNF</sequence>
<dbReference type="OrthoDB" id="113310at2759"/>
<accession>D0N4B1</accession>
<evidence type="ECO:0000256" key="1">
    <source>
        <dbReference type="ARBA" id="ARBA00001968"/>
    </source>
</evidence>
<dbReference type="VEuPathDB" id="FungiDB:PITG_06198"/>
<comment type="cofactor">
    <cofactor evidence="1">
        <name>a divalent metal cation</name>
        <dbReference type="ChEBI" id="CHEBI:60240"/>
    </cofactor>
</comment>
<keyword evidence="2" id="KW-0479">Metal-binding</keyword>
<dbReference type="KEGG" id="pif:PITG_06198"/>
<protein>
    <recommendedName>
        <fullName evidence="3">DDE Tnp4 domain-containing protein</fullName>
    </recommendedName>
</protein>
<dbReference type="RefSeq" id="XP_002998366.1">
    <property type="nucleotide sequence ID" value="XM_002998320.1"/>
</dbReference>
<feature type="domain" description="DDE Tnp4" evidence="3">
    <location>
        <begin position="132"/>
        <end position="259"/>
    </location>
</feature>
<gene>
    <name evidence="4" type="ORF">PITG_06198</name>
</gene>
<organism evidence="4 5">
    <name type="scientific">Phytophthora infestans (strain T30-4)</name>
    <name type="common">Potato late blight agent</name>
    <dbReference type="NCBI Taxonomy" id="403677"/>
    <lineage>
        <taxon>Eukaryota</taxon>
        <taxon>Sar</taxon>
        <taxon>Stramenopiles</taxon>
        <taxon>Oomycota</taxon>
        <taxon>Peronosporomycetes</taxon>
        <taxon>Peronosporales</taxon>
        <taxon>Peronosporaceae</taxon>
        <taxon>Phytophthora</taxon>
    </lineage>
</organism>
<reference evidence="5" key="1">
    <citation type="journal article" date="2009" name="Nature">
        <title>Genome sequence and analysis of the Irish potato famine pathogen Phytophthora infestans.</title>
        <authorList>
            <consortium name="The Broad Institute Genome Sequencing Platform"/>
            <person name="Haas B.J."/>
            <person name="Kamoun S."/>
            <person name="Zody M.C."/>
            <person name="Jiang R.H."/>
            <person name="Handsaker R.E."/>
            <person name="Cano L.M."/>
            <person name="Grabherr M."/>
            <person name="Kodira C.D."/>
            <person name="Raffaele S."/>
            <person name="Torto-Alalibo T."/>
            <person name="Bozkurt T.O."/>
            <person name="Ah-Fong A.M."/>
            <person name="Alvarado L."/>
            <person name="Anderson V.L."/>
            <person name="Armstrong M.R."/>
            <person name="Avrova A."/>
            <person name="Baxter L."/>
            <person name="Beynon J."/>
            <person name="Boevink P.C."/>
            <person name="Bollmann S.R."/>
            <person name="Bos J.I."/>
            <person name="Bulone V."/>
            <person name="Cai G."/>
            <person name="Cakir C."/>
            <person name="Carrington J.C."/>
            <person name="Chawner M."/>
            <person name="Conti L."/>
            <person name="Costanzo S."/>
            <person name="Ewan R."/>
            <person name="Fahlgren N."/>
            <person name="Fischbach M.A."/>
            <person name="Fugelstad J."/>
            <person name="Gilroy E.M."/>
            <person name="Gnerre S."/>
            <person name="Green P.J."/>
            <person name="Grenville-Briggs L.J."/>
            <person name="Griffith J."/>
            <person name="Grunwald N.J."/>
            <person name="Horn K."/>
            <person name="Horner N.R."/>
            <person name="Hu C.H."/>
            <person name="Huitema E."/>
            <person name="Jeong D.H."/>
            <person name="Jones A.M."/>
            <person name="Jones J.D."/>
            <person name="Jones R.W."/>
            <person name="Karlsson E.K."/>
            <person name="Kunjeti S.G."/>
            <person name="Lamour K."/>
            <person name="Liu Z."/>
            <person name="Ma L."/>
            <person name="Maclean D."/>
            <person name="Chibucos M.C."/>
            <person name="McDonald H."/>
            <person name="McWalters J."/>
            <person name="Meijer H.J."/>
            <person name="Morgan W."/>
            <person name="Morris P.F."/>
            <person name="Munro C.A."/>
            <person name="O'Neill K."/>
            <person name="Ospina-Giraldo M."/>
            <person name="Pinzon A."/>
            <person name="Pritchard L."/>
            <person name="Ramsahoye B."/>
            <person name="Ren Q."/>
            <person name="Restrepo S."/>
            <person name="Roy S."/>
            <person name="Sadanandom A."/>
            <person name="Savidor A."/>
            <person name="Schornack S."/>
            <person name="Schwartz D.C."/>
            <person name="Schumann U.D."/>
            <person name="Schwessinger B."/>
            <person name="Seyer L."/>
            <person name="Sharpe T."/>
            <person name="Silvar C."/>
            <person name="Song J."/>
            <person name="Studholme D.J."/>
            <person name="Sykes S."/>
            <person name="Thines M."/>
            <person name="van de Vondervoort P.J."/>
            <person name="Phuntumart V."/>
            <person name="Wawra S."/>
            <person name="Weide R."/>
            <person name="Win J."/>
            <person name="Young C."/>
            <person name="Zhou S."/>
            <person name="Fry W."/>
            <person name="Meyers B.C."/>
            <person name="van West P."/>
            <person name="Ristaino J."/>
            <person name="Govers F."/>
            <person name="Birch P.R."/>
            <person name="Whisson S.C."/>
            <person name="Judelson H.S."/>
            <person name="Nusbaum C."/>
        </authorList>
    </citation>
    <scope>NUCLEOTIDE SEQUENCE [LARGE SCALE GENOMIC DNA]</scope>
    <source>
        <strain evidence="5">T30-4</strain>
    </source>
</reference>
<dbReference type="Proteomes" id="UP000006643">
    <property type="component" value="Unassembled WGS sequence"/>
</dbReference>
<evidence type="ECO:0000313" key="5">
    <source>
        <dbReference type="Proteomes" id="UP000006643"/>
    </source>
</evidence>
<dbReference type="EMBL" id="DS028125">
    <property type="protein sequence ID" value="EEY69719.1"/>
    <property type="molecule type" value="Genomic_DNA"/>
</dbReference>